<protein>
    <submittedName>
        <fullName evidence="2">Clathrin light chain 2</fullName>
    </submittedName>
</protein>
<sequence>MPSFWRRKKGRKRSCATKLFLKPRSTSKLSMRRGNRLVNQTRSTTERGRSYR</sequence>
<reference evidence="2" key="1">
    <citation type="journal article" date="2023" name="GigaByte">
        <title>Genome assembly of the bearded iris, Iris pallida Lam.</title>
        <authorList>
            <person name="Bruccoleri R.E."/>
            <person name="Oakeley E.J."/>
            <person name="Faust A.M.E."/>
            <person name="Altorfer M."/>
            <person name="Dessus-Babus S."/>
            <person name="Burckhardt D."/>
            <person name="Oertli M."/>
            <person name="Naumann U."/>
            <person name="Petersen F."/>
            <person name="Wong J."/>
        </authorList>
    </citation>
    <scope>NUCLEOTIDE SEQUENCE</scope>
    <source>
        <strain evidence="2">GSM-AAB239-AS_SAM_17_03QT</strain>
    </source>
</reference>
<feature type="compositionally biased region" description="Basic residues" evidence="1">
    <location>
        <begin position="1"/>
        <end position="15"/>
    </location>
</feature>
<name>A0AAX6IIQ0_IRIPA</name>
<dbReference type="EMBL" id="JANAVB010001730">
    <property type="protein sequence ID" value="KAJ6852704.1"/>
    <property type="molecule type" value="Genomic_DNA"/>
</dbReference>
<organism evidence="2 3">
    <name type="scientific">Iris pallida</name>
    <name type="common">Sweet iris</name>
    <dbReference type="NCBI Taxonomy" id="29817"/>
    <lineage>
        <taxon>Eukaryota</taxon>
        <taxon>Viridiplantae</taxon>
        <taxon>Streptophyta</taxon>
        <taxon>Embryophyta</taxon>
        <taxon>Tracheophyta</taxon>
        <taxon>Spermatophyta</taxon>
        <taxon>Magnoliopsida</taxon>
        <taxon>Liliopsida</taxon>
        <taxon>Asparagales</taxon>
        <taxon>Iridaceae</taxon>
        <taxon>Iridoideae</taxon>
        <taxon>Irideae</taxon>
        <taxon>Iris</taxon>
    </lineage>
</organism>
<dbReference type="Proteomes" id="UP001140949">
    <property type="component" value="Unassembled WGS sequence"/>
</dbReference>
<dbReference type="AlphaFoldDB" id="A0AAX6IIQ0"/>
<evidence type="ECO:0000313" key="3">
    <source>
        <dbReference type="Proteomes" id="UP001140949"/>
    </source>
</evidence>
<keyword evidence="3" id="KW-1185">Reference proteome</keyword>
<reference evidence="2" key="2">
    <citation type="submission" date="2023-04" db="EMBL/GenBank/DDBJ databases">
        <authorList>
            <person name="Bruccoleri R.E."/>
            <person name="Oakeley E.J."/>
            <person name="Faust A.-M."/>
            <person name="Dessus-Babus S."/>
            <person name="Altorfer M."/>
            <person name="Burckhardt D."/>
            <person name="Oertli M."/>
            <person name="Naumann U."/>
            <person name="Petersen F."/>
            <person name="Wong J."/>
        </authorList>
    </citation>
    <scope>NUCLEOTIDE SEQUENCE</scope>
    <source>
        <strain evidence="2">GSM-AAB239-AS_SAM_17_03QT</strain>
        <tissue evidence="2">Leaf</tissue>
    </source>
</reference>
<evidence type="ECO:0000256" key="1">
    <source>
        <dbReference type="SAM" id="MobiDB-lite"/>
    </source>
</evidence>
<feature type="region of interest" description="Disordered" evidence="1">
    <location>
        <begin position="1"/>
        <end position="52"/>
    </location>
</feature>
<proteinExistence type="predicted"/>
<comment type="caution">
    <text evidence="2">The sequence shown here is derived from an EMBL/GenBank/DDBJ whole genome shotgun (WGS) entry which is preliminary data.</text>
</comment>
<gene>
    <name evidence="2" type="ORF">M6B38_253565</name>
</gene>
<accession>A0AAX6IIQ0</accession>
<evidence type="ECO:0000313" key="2">
    <source>
        <dbReference type="EMBL" id="KAJ6852704.1"/>
    </source>
</evidence>